<accession>A0AAV9UAU5</accession>
<feature type="domain" description="Cell wall protein YJL171C/Tos1 C-terminal" evidence="10">
    <location>
        <begin position="159"/>
        <end position="395"/>
    </location>
</feature>
<dbReference type="Pfam" id="PF10290">
    <property type="entry name" value="YJL171C_Tos1_N"/>
    <property type="match status" value="1"/>
</dbReference>
<keyword evidence="7" id="KW-0961">Cell wall biogenesis/degradation</keyword>
<organism evidence="12 13">
    <name type="scientific">Orbilia brochopaga</name>
    <dbReference type="NCBI Taxonomy" id="3140254"/>
    <lineage>
        <taxon>Eukaryota</taxon>
        <taxon>Fungi</taxon>
        <taxon>Dikarya</taxon>
        <taxon>Ascomycota</taxon>
        <taxon>Pezizomycotina</taxon>
        <taxon>Orbiliomycetes</taxon>
        <taxon>Orbiliales</taxon>
        <taxon>Orbiliaceae</taxon>
        <taxon>Orbilia</taxon>
    </lineage>
</organism>
<evidence type="ECO:0000256" key="5">
    <source>
        <dbReference type="ARBA" id="ARBA00022801"/>
    </source>
</evidence>
<evidence type="ECO:0000259" key="11">
    <source>
        <dbReference type="Pfam" id="PF10290"/>
    </source>
</evidence>
<keyword evidence="6" id="KW-0326">Glycosidase</keyword>
<comment type="caution">
    <text evidence="12">The sequence shown here is derived from an EMBL/GenBank/DDBJ whole genome shotgun (WGS) entry which is preliminary data.</text>
</comment>
<dbReference type="EMBL" id="JAVHNQ010000011">
    <property type="protein sequence ID" value="KAK6336460.1"/>
    <property type="molecule type" value="Genomic_DNA"/>
</dbReference>
<name>A0AAV9UAU5_9PEZI</name>
<evidence type="ECO:0000256" key="1">
    <source>
        <dbReference type="ARBA" id="ARBA00000382"/>
    </source>
</evidence>
<evidence type="ECO:0000259" key="10">
    <source>
        <dbReference type="Pfam" id="PF10287"/>
    </source>
</evidence>
<feature type="chain" id="PRO_5043922878" description="glucan endo-1,3-beta-D-glucosidase" evidence="9">
    <location>
        <begin position="22"/>
        <end position="409"/>
    </location>
</feature>
<evidence type="ECO:0000313" key="12">
    <source>
        <dbReference type="EMBL" id="KAK6336460.1"/>
    </source>
</evidence>
<dbReference type="InterPro" id="IPR018805">
    <property type="entry name" value="YJL171C/Tos1_C"/>
</dbReference>
<dbReference type="EC" id="3.2.1.39" evidence="3"/>
<evidence type="ECO:0000256" key="2">
    <source>
        <dbReference type="ARBA" id="ARBA00006055"/>
    </source>
</evidence>
<keyword evidence="5" id="KW-0378">Hydrolase</keyword>
<dbReference type="PANTHER" id="PTHR31737:SF2">
    <property type="entry name" value="PROTEIN TOS1"/>
    <property type="match status" value="1"/>
</dbReference>
<feature type="region of interest" description="Disordered" evidence="8">
    <location>
        <begin position="333"/>
        <end position="352"/>
    </location>
</feature>
<evidence type="ECO:0000313" key="13">
    <source>
        <dbReference type="Proteomes" id="UP001375240"/>
    </source>
</evidence>
<sequence>MPLTKAVFLSAMLAFGQFADASFSSINGGKGKEVTVMQYPKVGCSGSYQNPRFGPDSGKTCKVTYETVKYSGPLAPLNRQITFHLRGPIQLHNFAAYYPGGAPSRVRRDLPHHHRRHAHHHLELEKRDPKKKKVKVVTKEEVVQVTTYAKKPQATPSAGSFKKVAFYDANKQKATGLTFMNNKGADSLSGTWSTCFGNSESFMASDGRCASKAPQTLAKGVVFGVDEEFSIWTDTPCDKDEINYSGNACRKGWEGDNKVFVFKFAMPYNTTGTNNNNMPAVWSLNSDIGRSLQYPSDPKNSCWSQGCGEFDIWEVLDSGDEFKDCMTSHLHSFQGSADKGAPNAKGGGGTGDYFKRPATGTFTGMVSYLNDGSITIQKLDDNFDFPDYLTMDQIKKKITPNCPKANVYQ</sequence>
<evidence type="ECO:0000256" key="9">
    <source>
        <dbReference type="SAM" id="SignalP"/>
    </source>
</evidence>
<feature type="signal peptide" evidence="9">
    <location>
        <begin position="1"/>
        <end position="21"/>
    </location>
</feature>
<keyword evidence="13" id="KW-1185">Reference proteome</keyword>
<comment type="similarity">
    <text evidence="2">Belongs to the PGA52 family.</text>
</comment>
<dbReference type="Pfam" id="PF10287">
    <property type="entry name" value="YJL171C_Tos1_C"/>
    <property type="match status" value="1"/>
</dbReference>
<dbReference type="GO" id="GO:0071555">
    <property type="term" value="P:cell wall organization"/>
    <property type="evidence" value="ECO:0007669"/>
    <property type="project" value="UniProtKB-KW"/>
</dbReference>
<keyword evidence="4 9" id="KW-0732">Signal</keyword>
<comment type="catalytic activity">
    <reaction evidence="1">
        <text>Hydrolysis of (1-&gt;3)-beta-D-glucosidic linkages in (1-&gt;3)-beta-D-glucans.</text>
        <dbReference type="EC" id="3.2.1.39"/>
    </reaction>
</comment>
<proteinExistence type="inferred from homology"/>
<reference evidence="12 13" key="1">
    <citation type="submission" date="2019-10" db="EMBL/GenBank/DDBJ databases">
        <authorList>
            <person name="Palmer J.M."/>
        </authorList>
    </citation>
    <scope>NUCLEOTIDE SEQUENCE [LARGE SCALE GENOMIC DNA]</scope>
    <source>
        <strain evidence="12 13">TWF696</strain>
    </source>
</reference>
<evidence type="ECO:0000256" key="3">
    <source>
        <dbReference type="ARBA" id="ARBA00012780"/>
    </source>
</evidence>
<dbReference type="InterPro" id="IPR018807">
    <property type="entry name" value="YJL171C/Tos1_N"/>
</dbReference>
<evidence type="ECO:0000256" key="8">
    <source>
        <dbReference type="SAM" id="MobiDB-lite"/>
    </source>
</evidence>
<evidence type="ECO:0000256" key="7">
    <source>
        <dbReference type="ARBA" id="ARBA00023316"/>
    </source>
</evidence>
<evidence type="ECO:0000256" key="4">
    <source>
        <dbReference type="ARBA" id="ARBA00022729"/>
    </source>
</evidence>
<feature type="domain" description="Cell wall protein YJL171C/Tos1 N-terminal" evidence="11">
    <location>
        <begin position="37"/>
        <end position="99"/>
    </location>
</feature>
<dbReference type="GO" id="GO:0042973">
    <property type="term" value="F:glucan endo-1,3-beta-D-glucosidase activity"/>
    <property type="evidence" value="ECO:0007669"/>
    <property type="project" value="UniProtKB-EC"/>
</dbReference>
<dbReference type="PANTHER" id="PTHR31737">
    <property type="entry name" value="PROTEIN TOS1"/>
    <property type="match status" value="1"/>
</dbReference>
<evidence type="ECO:0000256" key="6">
    <source>
        <dbReference type="ARBA" id="ARBA00023295"/>
    </source>
</evidence>
<dbReference type="AlphaFoldDB" id="A0AAV9UAU5"/>
<protein>
    <recommendedName>
        <fullName evidence="3">glucan endo-1,3-beta-D-glucosidase</fullName>
        <ecNumber evidence="3">3.2.1.39</ecNumber>
    </recommendedName>
</protein>
<dbReference type="Proteomes" id="UP001375240">
    <property type="component" value="Unassembled WGS sequence"/>
</dbReference>
<gene>
    <name evidence="12" type="primary">TOS1_1</name>
    <name evidence="12" type="ORF">TWF696_002012</name>
</gene>